<evidence type="ECO:0000256" key="2">
    <source>
        <dbReference type="ARBA" id="ARBA00007180"/>
    </source>
</evidence>
<dbReference type="Gene3D" id="2.60.40.10">
    <property type="entry name" value="Immunoglobulins"/>
    <property type="match status" value="4"/>
</dbReference>
<dbReference type="PANTHER" id="PTHR13869:SF21">
    <property type="entry name" value="MYELIN PROTEIN ZERO-LIKE PROTEIN 2"/>
    <property type="match status" value="1"/>
</dbReference>
<dbReference type="PANTHER" id="PTHR13869">
    <property type="entry name" value="MYELIN P0 RELATED"/>
    <property type="match status" value="1"/>
</dbReference>
<organism evidence="14 15">
    <name type="scientific">Ovis aries</name>
    <name type="common">Sheep</name>
    <dbReference type="NCBI Taxonomy" id="9940"/>
    <lineage>
        <taxon>Eukaryota</taxon>
        <taxon>Metazoa</taxon>
        <taxon>Chordata</taxon>
        <taxon>Craniata</taxon>
        <taxon>Vertebrata</taxon>
        <taxon>Euteleostomi</taxon>
        <taxon>Mammalia</taxon>
        <taxon>Eutheria</taxon>
        <taxon>Laurasiatheria</taxon>
        <taxon>Artiodactyla</taxon>
        <taxon>Ruminantia</taxon>
        <taxon>Pecora</taxon>
        <taxon>Bovidae</taxon>
        <taxon>Caprinae</taxon>
        <taxon>Ovis</taxon>
    </lineage>
</organism>
<evidence type="ECO:0000256" key="8">
    <source>
        <dbReference type="ARBA" id="ARBA00023180"/>
    </source>
</evidence>
<keyword evidence="3 11" id="KW-0812">Transmembrane</keyword>
<feature type="domain" description="Ig-like" evidence="13">
    <location>
        <begin position="554"/>
        <end position="668"/>
    </location>
</feature>
<evidence type="ECO:0000256" key="5">
    <source>
        <dbReference type="ARBA" id="ARBA00022989"/>
    </source>
</evidence>
<feature type="region of interest" description="Disordered" evidence="10">
    <location>
        <begin position="774"/>
        <end position="801"/>
    </location>
</feature>
<dbReference type="InterPro" id="IPR007110">
    <property type="entry name" value="Ig-like_dom"/>
</dbReference>
<feature type="transmembrane region" description="Helical" evidence="11">
    <location>
        <begin position="693"/>
        <end position="714"/>
    </location>
</feature>
<dbReference type="AlphaFoldDB" id="A0A835ZZ14"/>
<keyword evidence="8" id="KW-0325">Glycoprotein</keyword>
<dbReference type="SMART" id="SM00409">
    <property type="entry name" value="IG"/>
    <property type="match status" value="4"/>
</dbReference>
<evidence type="ECO:0000256" key="10">
    <source>
        <dbReference type="SAM" id="MobiDB-lite"/>
    </source>
</evidence>
<keyword evidence="6 11" id="KW-0472">Membrane</keyword>
<evidence type="ECO:0000256" key="6">
    <source>
        <dbReference type="ARBA" id="ARBA00023136"/>
    </source>
</evidence>
<protein>
    <recommendedName>
        <fullName evidence="13">Ig-like domain-containing protein</fullName>
    </recommendedName>
</protein>
<evidence type="ECO:0000259" key="13">
    <source>
        <dbReference type="PROSITE" id="PS50835"/>
    </source>
</evidence>
<evidence type="ECO:0000256" key="4">
    <source>
        <dbReference type="ARBA" id="ARBA00022729"/>
    </source>
</evidence>
<dbReference type="InterPro" id="IPR029863">
    <property type="entry name" value="MPZL2_Ig-like_dom"/>
</dbReference>
<feature type="domain" description="Ig-like" evidence="13">
    <location>
        <begin position="243"/>
        <end position="346"/>
    </location>
</feature>
<comment type="caution">
    <text evidence="14">The sequence shown here is derived from an EMBL/GenBank/DDBJ whole genome shotgun (WGS) entry which is preliminary data.</text>
</comment>
<reference evidence="14 15" key="1">
    <citation type="submission" date="2020-12" db="EMBL/GenBank/DDBJ databases">
        <title>De novo assembly of Tibetan sheep genome.</title>
        <authorList>
            <person name="Li X."/>
        </authorList>
    </citation>
    <scope>NUCLEOTIDE SEQUENCE [LARGE SCALE GENOMIC DNA]</scope>
    <source>
        <tissue evidence="14">Heart</tissue>
    </source>
</reference>
<feature type="signal peptide" evidence="12">
    <location>
        <begin position="1"/>
        <end position="26"/>
    </location>
</feature>
<dbReference type="InterPro" id="IPR003599">
    <property type="entry name" value="Ig_sub"/>
</dbReference>
<dbReference type="InterPro" id="IPR036179">
    <property type="entry name" value="Ig-like_dom_sf"/>
</dbReference>
<feature type="transmembrane region" description="Helical" evidence="11">
    <location>
        <begin position="151"/>
        <end position="175"/>
    </location>
</feature>
<evidence type="ECO:0000313" key="15">
    <source>
        <dbReference type="Proteomes" id="UP000664991"/>
    </source>
</evidence>
<gene>
    <name evidence="14" type="ORF">JEQ12_005967</name>
</gene>
<proteinExistence type="inferred from homology"/>
<evidence type="ECO:0000256" key="9">
    <source>
        <dbReference type="ARBA" id="ARBA00023319"/>
    </source>
</evidence>
<dbReference type="SUPFAM" id="SSF48726">
    <property type="entry name" value="Immunoglobulin"/>
    <property type="match status" value="4"/>
</dbReference>
<evidence type="ECO:0000256" key="11">
    <source>
        <dbReference type="SAM" id="Phobius"/>
    </source>
</evidence>
<sequence>MYGKSPTRAVRFLLGLQLTALWPIAAVEIYTPRVLEAVNGTDIRLKCTFSSFAPVGDALTVTWNFRPRDGGPEQFVFYYHVDPFKPMSGRFKDRVVWDGNPERYDVSILLWKLQFDDNGTYTCQVKNPPDVDGLIGEIQLSVVQTVRFSEIHFLALAIGSACALMVIIVIVVVLFQHFRKKRRAERAHKVVEIKSAWKGGIQAEKKGLILHRKRDTTPFQIGGVYVVFSLEIKADAHVRGYVGENIKLRCTFKSSSSVTDKLTIDWTYRPPSSSRTESIFHYQSFQYPTTAGTFRDRISWVGDVYKGDASISISNPTMKDNGTFSCAVKNPPDVHHNIPVTELTVTERGFGTMLSSVALLSILVFIPSTVVVILLLVRMGRKSAGLKKRSKSGYKKSSIEVSDEQKCLQSDLGTAVVGELSELLLLVFIILGYSLGLNDLTISAVELTVHVGDSALLGCVSKSTGEKHVTKVDWMFSSEEHTKDEYVLFYYSNISVPVGHFQNRVRLVGDILHHDGSLLLQNVKETDQGNFTCEIRFQMESLVFKKVVVLNVLPEEPKELMVHVGDSTRMGCVFHSTEEKHVSRVDWMFSSGEPAKEEIVLCYQPKLRAPKGYPQNWGRFRNRVDLVGDTSRNDGSIMLHGVKESDGGNYTCSIYLGNLTFRKTTVLQVILKERRTLVTPVALRPEILDGNQLVIIVGIVCATILLLPVLILIVKKAYGNKSSVTSTTLVKSLENTEKARAEKHIYSSITTQEVNDEEESSGKSEATYMTMNPVWPSLKSAPTSPPDQRSTRGMAKTEQAF</sequence>
<dbReference type="Pfam" id="PF07686">
    <property type="entry name" value="V-set"/>
    <property type="match status" value="4"/>
</dbReference>
<evidence type="ECO:0000313" key="14">
    <source>
        <dbReference type="EMBL" id="KAG5199488.1"/>
    </source>
</evidence>
<dbReference type="GO" id="GO:0005886">
    <property type="term" value="C:plasma membrane"/>
    <property type="evidence" value="ECO:0007669"/>
    <property type="project" value="TreeGrafter"/>
</dbReference>
<keyword evidence="5 11" id="KW-1133">Transmembrane helix</keyword>
<evidence type="ECO:0000256" key="3">
    <source>
        <dbReference type="ARBA" id="ARBA00022692"/>
    </source>
</evidence>
<dbReference type="PRINTS" id="PR00213">
    <property type="entry name" value="MYELINP0"/>
</dbReference>
<dbReference type="GO" id="GO:0098609">
    <property type="term" value="P:cell-cell adhesion"/>
    <property type="evidence" value="ECO:0007669"/>
    <property type="project" value="TreeGrafter"/>
</dbReference>
<dbReference type="InterPro" id="IPR013106">
    <property type="entry name" value="Ig_V-set"/>
</dbReference>
<dbReference type="InterPro" id="IPR013783">
    <property type="entry name" value="Ig-like_fold"/>
</dbReference>
<dbReference type="FunFam" id="2.60.40.10:FF:000193">
    <property type="entry name" value="Myelin protein zero-like 1 like"/>
    <property type="match status" value="2"/>
</dbReference>
<keyword evidence="7" id="KW-1015">Disulfide bond</keyword>
<keyword evidence="9" id="KW-0393">Immunoglobulin domain</keyword>
<feature type="domain" description="Ig-like" evidence="13">
    <location>
        <begin position="438"/>
        <end position="543"/>
    </location>
</feature>
<keyword evidence="4 12" id="KW-0732">Signal</keyword>
<dbReference type="InterPro" id="IPR000920">
    <property type="entry name" value="Myelin_P0-rel"/>
</dbReference>
<evidence type="ECO:0000256" key="7">
    <source>
        <dbReference type="ARBA" id="ARBA00023157"/>
    </source>
</evidence>
<feature type="domain" description="Ig-like" evidence="13">
    <location>
        <begin position="23"/>
        <end position="141"/>
    </location>
</feature>
<feature type="chain" id="PRO_5032934793" description="Ig-like domain-containing protein" evidence="12">
    <location>
        <begin position="27"/>
        <end position="801"/>
    </location>
</feature>
<dbReference type="SMART" id="SM00406">
    <property type="entry name" value="IGv"/>
    <property type="match status" value="4"/>
</dbReference>
<dbReference type="CDD" id="cd05880">
    <property type="entry name" value="IgV_EVA1"/>
    <property type="match status" value="1"/>
</dbReference>
<accession>A0A835ZZ14</accession>
<feature type="transmembrane region" description="Helical" evidence="11">
    <location>
        <begin position="357"/>
        <end position="377"/>
    </location>
</feature>
<comment type="subcellular location">
    <subcellularLocation>
        <location evidence="1">Membrane</location>
        <topology evidence="1">Single-pass type I membrane protein</topology>
    </subcellularLocation>
</comment>
<dbReference type="Proteomes" id="UP000664991">
    <property type="component" value="Chromosome 15"/>
</dbReference>
<comment type="similarity">
    <text evidence="2">Belongs to the myelin P0 protein family.</text>
</comment>
<evidence type="ECO:0000256" key="12">
    <source>
        <dbReference type="SAM" id="SignalP"/>
    </source>
</evidence>
<name>A0A835ZZ14_SHEEP</name>
<evidence type="ECO:0000256" key="1">
    <source>
        <dbReference type="ARBA" id="ARBA00004479"/>
    </source>
</evidence>
<dbReference type="EMBL" id="JAEMGP010000015">
    <property type="protein sequence ID" value="KAG5199488.1"/>
    <property type="molecule type" value="Genomic_DNA"/>
</dbReference>
<dbReference type="PROSITE" id="PS50835">
    <property type="entry name" value="IG_LIKE"/>
    <property type="match status" value="4"/>
</dbReference>